<evidence type="ECO:0000313" key="3">
    <source>
        <dbReference type="Proteomes" id="UP000094714"/>
    </source>
</evidence>
<dbReference type="PATRIC" id="fig|1613.112.peg.39"/>
<gene>
    <name evidence="2" type="ORF">LACFE_CDS0034</name>
</gene>
<accession>A0A1D7ZUH4</accession>
<organism evidence="2 3">
    <name type="scientific">Limosilactobacillus fermentum</name>
    <name type="common">Lactobacillus fermentum</name>
    <dbReference type="NCBI Taxonomy" id="1613"/>
    <lineage>
        <taxon>Bacteria</taxon>
        <taxon>Bacillati</taxon>
        <taxon>Bacillota</taxon>
        <taxon>Bacilli</taxon>
        <taxon>Lactobacillales</taxon>
        <taxon>Lactobacillaceae</taxon>
        <taxon>Limosilactobacillus</taxon>
    </lineage>
</organism>
<dbReference type="EMBL" id="CP017151">
    <property type="protein sequence ID" value="AOR73517.1"/>
    <property type="molecule type" value="Genomic_DNA"/>
</dbReference>
<dbReference type="SUPFAM" id="SSF46689">
    <property type="entry name" value="Homeodomain-like"/>
    <property type="match status" value="1"/>
</dbReference>
<reference evidence="2 3" key="1">
    <citation type="submission" date="2016-09" db="EMBL/GenBank/DDBJ databases">
        <title>Genome Sequence of the Lactobacillus fermentum strain NCC2970 (CNCM I-5068).</title>
        <authorList>
            <person name="Barretto C."/>
            <person name="Ngom-Bru C."/>
            <person name="Genevaz A."/>
            <person name="Fournier C."/>
            <person name="Moine D."/>
            <person name="Kassam M."/>
            <person name="Iltis A."/>
            <person name="Sagory-Zalkind P."/>
            <person name="Faucherand G."/>
            <person name="Descombes P."/>
            <person name="Duboux S."/>
        </authorList>
    </citation>
    <scope>NUCLEOTIDE SEQUENCE [LARGE SCALE GENOMIC DNA]</scope>
    <source>
        <strain evidence="2 3">NCC2970</strain>
    </source>
</reference>
<dbReference type="InterPro" id="IPR036388">
    <property type="entry name" value="WH-like_DNA-bd_sf"/>
</dbReference>
<proteinExistence type="predicted"/>
<name>A0A1D7ZUH4_LIMFE</name>
<dbReference type="Gene3D" id="1.10.10.10">
    <property type="entry name" value="Winged helix-like DNA-binding domain superfamily/Winged helix DNA-binding domain"/>
    <property type="match status" value="1"/>
</dbReference>
<protein>
    <submittedName>
        <fullName evidence="2">Transposase</fullName>
    </submittedName>
</protein>
<dbReference type="GO" id="GO:0043565">
    <property type="term" value="F:sequence-specific DNA binding"/>
    <property type="evidence" value="ECO:0007669"/>
    <property type="project" value="InterPro"/>
</dbReference>
<dbReference type="InterPro" id="IPR009057">
    <property type="entry name" value="Homeodomain-like_sf"/>
</dbReference>
<evidence type="ECO:0000313" key="2">
    <source>
        <dbReference type="EMBL" id="AOR73517.1"/>
    </source>
</evidence>
<dbReference type="InterPro" id="IPR010921">
    <property type="entry name" value="Trp_repressor/repl_initiator"/>
</dbReference>
<dbReference type="AlphaFoldDB" id="A0A1D7ZUH4"/>
<dbReference type="InterPro" id="IPR055247">
    <property type="entry name" value="InsJ-like_HTH"/>
</dbReference>
<feature type="domain" description="Insertion element IS150 protein InsJ-like helix-turn-helix" evidence="1">
    <location>
        <begin position="128"/>
        <end position="179"/>
    </location>
</feature>
<dbReference type="Proteomes" id="UP000094714">
    <property type="component" value="Chromosome"/>
</dbReference>
<evidence type="ECO:0000259" key="1">
    <source>
        <dbReference type="Pfam" id="PF13518"/>
    </source>
</evidence>
<dbReference type="SUPFAM" id="SSF48295">
    <property type="entry name" value="TrpR-like"/>
    <property type="match status" value="1"/>
</dbReference>
<dbReference type="Pfam" id="PF13518">
    <property type="entry name" value="HTH_28"/>
    <property type="match status" value="1"/>
</dbReference>
<sequence>MGTYSTMENLRLLSNYQDSDYLLGVYADYHQVRTSSLNRWIKQFLTAGLAGLIRPEHNHRYTLQTKRSAVKAYLSGTLSGQVILNRYQIRSLFQLHQWIARYNSGQLSVAYATRKRARKVGRKVTFEEKRQITQWTIDHEYNYQAAAEKFNVSYQRVYSWVRKYQRTHDWESLQDNRGRHKGKIPTNEVERLRQEVRQLKAKAKEREVQIAFAKKLVEIHNREVERPDDIKRFRK</sequence>